<feature type="region of interest" description="Disordered" evidence="1">
    <location>
        <begin position="65"/>
        <end position="89"/>
    </location>
</feature>
<evidence type="ECO:0000256" key="1">
    <source>
        <dbReference type="SAM" id="MobiDB-lite"/>
    </source>
</evidence>
<feature type="transmembrane region" description="Helical" evidence="2">
    <location>
        <begin position="34"/>
        <end position="55"/>
    </location>
</feature>
<evidence type="ECO:0008006" key="5">
    <source>
        <dbReference type="Google" id="ProtNLM"/>
    </source>
</evidence>
<proteinExistence type="predicted"/>
<keyword evidence="4" id="KW-1185">Reference proteome</keyword>
<organism evidence="3 4">
    <name type="scientific">Fasciola hepatica</name>
    <name type="common">Liver fluke</name>
    <dbReference type="NCBI Taxonomy" id="6192"/>
    <lineage>
        <taxon>Eukaryota</taxon>
        <taxon>Metazoa</taxon>
        <taxon>Spiralia</taxon>
        <taxon>Lophotrochozoa</taxon>
        <taxon>Platyhelminthes</taxon>
        <taxon>Trematoda</taxon>
        <taxon>Digenea</taxon>
        <taxon>Plagiorchiida</taxon>
        <taxon>Echinostomata</taxon>
        <taxon>Echinostomatoidea</taxon>
        <taxon>Fasciolidae</taxon>
        <taxon>Fasciola</taxon>
    </lineage>
</organism>
<keyword evidence="2" id="KW-0472">Membrane</keyword>
<protein>
    <recommendedName>
        <fullName evidence="5">Transmembrane protein</fullName>
    </recommendedName>
</protein>
<name>A0A4E0RHI0_FASHE</name>
<dbReference type="Proteomes" id="UP000230066">
    <property type="component" value="Unassembled WGS sequence"/>
</dbReference>
<evidence type="ECO:0000313" key="4">
    <source>
        <dbReference type="Proteomes" id="UP000230066"/>
    </source>
</evidence>
<keyword evidence="2" id="KW-1133">Transmembrane helix</keyword>
<sequence>MLITDNQMSDLLGTKSQIVPRIKTGEKGMKQSTISVLLVALITSYFASSVAVAAVRRRTGLSRMSEQTYQDVELQPSTDPQPFDPFQDEGLGEIKELGLESLPTEFPEISPVDVDEKRDLAVLTEGEYYFA</sequence>
<evidence type="ECO:0000256" key="2">
    <source>
        <dbReference type="SAM" id="Phobius"/>
    </source>
</evidence>
<comment type="caution">
    <text evidence="3">The sequence shown here is derived from an EMBL/GenBank/DDBJ whole genome shotgun (WGS) entry which is preliminary data.</text>
</comment>
<reference evidence="3" key="1">
    <citation type="submission" date="2019-03" db="EMBL/GenBank/DDBJ databases">
        <title>Improved annotation for the trematode Fasciola hepatica.</title>
        <authorList>
            <person name="Choi Y.-J."/>
            <person name="Martin J."/>
            <person name="Mitreva M."/>
        </authorList>
    </citation>
    <scope>NUCLEOTIDE SEQUENCE [LARGE SCALE GENOMIC DNA]</scope>
</reference>
<evidence type="ECO:0000313" key="3">
    <source>
        <dbReference type="EMBL" id="THD27053.1"/>
    </source>
</evidence>
<dbReference type="AlphaFoldDB" id="A0A4E0RHI0"/>
<feature type="compositionally biased region" description="Polar residues" evidence="1">
    <location>
        <begin position="65"/>
        <end position="80"/>
    </location>
</feature>
<keyword evidence="2" id="KW-0812">Transmembrane</keyword>
<dbReference type="EMBL" id="JXXN02000542">
    <property type="protein sequence ID" value="THD27053.1"/>
    <property type="molecule type" value="Genomic_DNA"/>
</dbReference>
<gene>
    <name evidence="3" type="ORF">D915_001970</name>
</gene>
<accession>A0A4E0RHI0</accession>